<dbReference type="RefSeq" id="WP_015323810.1">
    <property type="nucleotide sequence ID" value="NC_019977.1"/>
</dbReference>
<dbReference type="AlphaFoldDB" id="L0KU44"/>
<reference evidence="3" key="1">
    <citation type="submission" date="2012-02" db="EMBL/GenBank/DDBJ databases">
        <title>Complete sequence of chromosome of Methanomethylovorans hollandica DSM 15978.</title>
        <authorList>
            <person name="Lucas S."/>
            <person name="Copeland A."/>
            <person name="Lapidus A."/>
            <person name="Glavina del Rio T."/>
            <person name="Dalin E."/>
            <person name="Tice H."/>
            <person name="Bruce D."/>
            <person name="Goodwin L."/>
            <person name="Pitluck S."/>
            <person name="Peters L."/>
            <person name="Mikhailova N."/>
            <person name="Held B."/>
            <person name="Kyrpides N."/>
            <person name="Mavromatis K."/>
            <person name="Ivanova N."/>
            <person name="Brettin T."/>
            <person name="Detter J.C."/>
            <person name="Han C."/>
            <person name="Larimer F."/>
            <person name="Land M."/>
            <person name="Hauser L."/>
            <person name="Markowitz V."/>
            <person name="Cheng J.-F."/>
            <person name="Hugenholtz P."/>
            <person name="Woyke T."/>
            <person name="Wu D."/>
            <person name="Spring S."/>
            <person name="Schroeder M."/>
            <person name="Brambilla E."/>
            <person name="Klenk H.-P."/>
            <person name="Eisen J.A."/>
        </authorList>
    </citation>
    <scope>NUCLEOTIDE SEQUENCE [LARGE SCALE GENOMIC DNA]</scope>
    <source>
        <strain evidence="3">DSM 15978 / NBRC 107637 / DMS1</strain>
    </source>
</reference>
<feature type="domain" description="PPC" evidence="1">
    <location>
        <begin position="6"/>
        <end position="145"/>
    </location>
</feature>
<organism evidence="2 3">
    <name type="scientific">Methanomethylovorans hollandica (strain DSM 15978 / NBRC 107637 / DMS1)</name>
    <dbReference type="NCBI Taxonomy" id="867904"/>
    <lineage>
        <taxon>Archaea</taxon>
        <taxon>Methanobacteriati</taxon>
        <taxon>Methanobacteriota</taxon>
        <taxon>Stenosarchaea group</taxon>
        <taxon>Methanomicrobia</taxon>
        <taxon>Methanosarcinales</taxon>
        <taxon>Methanosarcinaceae</taxon>
        <taxon>Methanomethylovorans</taxon>
    </lineage>
</organism>
<dbReference type="HOGENOM" id="CLU_114051_1_0_2"/>
<dbReference type="KEGG" id="mhz:Metho_0368"/>
<evidence type="ECO:0000313" key="3">
    <source>
        <dbReference type="Proteomes" id="UP000010866"/>
    </source>
</evidence>
<dbReference type="GeneID" id="14407474"/>
<dbReference type="PANTHER" id="PTHR34988:SF1">
    <property type="entry name" value="DNA-BINDING PROTEIN"/>
    <property type="match status" value="1"/>
</dbReference>
<accession>L0KU44</accession>
<dbReference type="SUPFAM" id="SSF117856">
    <property type="entry name" value="AF0104/ALDC/Ptd012-like"/>
    <property type="match status" value="1"/>
</dbReference>
<dbReference type="GO" id="GO:0003677">
    <property type="term" value="F:DNA binding"/>
    <property type="evidence" value="ECO:0007669"/>
    <property type="project" value="UniProtKB-KW"/>
</dbReference>
<dbReference type="PROSITE" id="PS51742">
    <property type="entry name" value="PPC"/>
    <property type="match status" value="1"/>
</dbReference>
<evidence type="ECO:0000313" key="2">
    <source>
        <dbReference type="EMBL" id="AGB48641.1"/>
    </source>
</evidence>
<dbReference type="InterPro" id="IPR005175">
    <property type="entry name" value="PPC_dom"/>
</dbReference>
<protein>
    <submittedName>
        <fullName evidence="2">Putative DNA-binding protein with PD1-like DNA-binding motif</fullName>
    </submittedName>
</protein>
<dbReference type="Proteomes" id="UP000010866">
    <property type="component" value="Chromosome"/>
</dbReference>
<evidence type="ECO:0000259" key="1">
    <source>
        <dbReference type="PROSITE" id="PS51742"/>
    </source>
</evidence>
<keyword evidence="3" id="KW-1185">Reference proteome</keyword>
<gene>
    <name evidence="2" type="ordered locus">Metho_0368</name>
</gene>
<dbReference type="EMBL" id="CP003362">
    <property type="protein sequence ID" value="AGB48641.1"/>
    <property type="molecule type" value="Genomic_DNA"/>
</dbReference>
<keyword evidence="2" id="KW-0238">DNA-binding</keyword>
<name>L0KU44_METHD</name>
<sequence>MEYTTGTIGRVFFLRVDHGEDLIEALQTVSRKEKIRSAFFFLLGAIEKGELVSGPRDACVPPVPMWVKIDTPHEIIGIGNVFYEGEDPKVHLHCSIGRDEIVRTGCLRNNSKAFMVNEVFLLEISGMVATRVNDSIKGYSPVTFGENI</sequence>
<proteinExistence type="predicted"/>
<dbReference type="Pfam" id="PF03479">
    <property type="entry name" value="PCC"/>
    <property type="match status" value="1"/>
</dbReference>
<dbReference type="Gene3D" id="3.30.1330.80">
    <property type="entry name" value="Hypothetical protein, similar to alpha- acetolactate decarboxylase, domain 2"/>
    <property type="match status" value="1"/>
</dbReference>
<dbReference type="STRING" id="867904.Metho_0368"/>
<dbReference type="OrthoDB" id="371648at2157"/>
<dbReference type="PANTHER" id="PTHR34988">
    <property type="entry name" value="PROTEIN, PUTATIVE-RELATED"/>
    <property type="match status" value="1"/>
</dbReference>
<dbReference type="CDD" id="cd11378">
    <property type="entry name" value="DUF296"/>
    <property type="match status" value="1"/>
</dbReference>